<sequence length="128" mass="14234">MLAARGVANVIEDRLPVKLGTSGLTGEGVMLDVNDLDEAIVRRVERHLSADSRVIMRKAHEEQDPDFLIYLALQYALLDDVIIPMDILDAIAVDLTDPAFAPGMLPESRKWLAENRVRTERAIAQAEQ</sequence>
<evidence type="ECO:0000313" key="1">
    <source>
        <dbReference type="EMBL" id="CEP25584.1"/>
    </source>
</evidence>
<dbReference type="EMBL" id="LM676378">
    <property type="protein sequence ID" value="CEP25584.1"/>
    <property type="molecule type" value="Genomic_DNA"/>
</dbReference>
<organism evidence="1">
    <name type="scientific">Propionibacterium freudenreichii subsp. freudenreichii</name>
    <dbReference type="NCBI Taxonomy" id="66712"/>
    <lineage>
        <taxon>Bacteria</taxon>
        <taxon>Bacillati</taxon>
        <taxon>Actinomycetota</taxon>
        <taxon>Actinomycetes</taxon>
        <taxon>Propionibacteriales</taxon>
        <taxon>Propionibacteriaceae</taxon>
        <taxon>Propionibacterium</taxon>
    </lineage>
</organism>
<reference evidence="1" key="1">
    <citation type="submission" date="2014-08" db="EMBL/GenBank/DDBJ databases">
        <authorList>
            <person name="Falentin Helene"/>
        </authorList>
    </citation>
    <scope>NUCLEOTIDE SEQUENCE</scope>
</reference>
<name>A0A0B7NX98_PROFF</name>
<accession>A0A0B7NX98</accession>
<gene>
    <name evidence="1" type="ORF">PFCIRM138_07905</name>
</gene>
<proteinExistence type="predicted"/>
<dbReference type="AlphaFoldDB" id="A0A0B7NX98"/>
<protein>
    <submittedName>
        <fullName evidence="1">Uncharacterized protein</fullName>
    </submittedName>
</protein>